<dbReference type="SUPFAM" id="SSF143456">
    <property type="entry name" value="VC0467-like"/>
    <property type="match status" value="1"/>
</dbReference>
<comment type="caution">
    <text evidence="3">The sequence shown here is derived from an EMBL/GenBank/DDBJ whole genome shotgun (WGS) entry which is preliminary data.</text>
</comment>
<dbReference type="InterPro" id="IPR003774">
    <property type="entry name" value="AlgH-like"/>
</dbReference>
<reference evidence="4" key="1">
    <citation type="journal article" date="2019" name="Int. J. Syst. Evol. Microbiol.">
        <title>The Global Catalogue of Microorganisms (GCM) 10K type strain sequencing project: providing services to taxonomists for standard genome sequencing and annotation.</title>
        <authorList>
            <consortium name="The Broad Institute Genomics Platform"/>
            <consortium name="The Broad Institute Genome Sequencing Center for Infectious Disease"/>
            <person name="Wu L."/>
            <person name="Ma J."/>
        </authorList>
    </citation>
    <scope>NUCLEOTIDE SEQUENCE [LARGE SCALE GENOMIC DNA]</scope>
    <source>
        <strain evidence="4">JCM 17564</strain>
    </source>
</reference>
<dbReference type="Gene3D" id="3.40.1740.10">
    <property type="entry name" value="VC0467-like"/>
    <property type="match status" value="1"/>
</dbReference>
<protein>
    <recommendedName>
        <fullName evidence="2">UPF0301 protein GCM10022281_19330</fullName>
    </recommendedName>
</protein>
<dbReference type="HAMAP" id="MF_00758">
    <property type="entry name" value="UPF0301"/>
    <property type="match status" value="1"/>
</dbReference>
<accession>A0ABP7UA56</accession>
<evidence type="ECO:0000256" key="1">
    <source>
        <dbReference type="ARBA" id="ARBA00009600"/>
    </source>
</evidence>
<dbReference type="PANTHER" id="PTHR30327">
    <property type="entry name" value="UNCHARACTERIZED PROTEIN YQGE"/>
    <property type="match status" value="1"/>
</dbReference>
<gene>
    <name evidence="3" type="ORF">GCM10022281_19330</name>
</gene>
<dbReference type="Pfam" id="PF02622">
    <property type="entry name" value="DUF179"/>
    <property type="match status" value="1"/>
</dbReference>
<evidence type="ECO:0000313" key="3">
    <source>
        <dbReference type="EMBL" id="GAA4038630.1"/>
    </source>
</evidence>
<proteinExistence type="inferred from homology"/>
<sequence length="221" mass="23883">MREEVVVRLLYPPFVTPTRLVPTRRHAKMGAMADAPFLSGKLLLAMPGMADPRFERSVTALCVHDENGAVGIGISHKRAGIRLRGLLKQLDLDPGEAPDEAIHHGGPVEPGRGFVLHSDDWGGEDTLQVVSTSGKLWAMTGTIDVLRAIAEGRGPSRWLVALGYAGWGPGQLEDEMTRHGWFAANGRSELLFDTPTDERWGAAFKSEGIDPRLLASETGAA</sequence>
<comment type="similarity">
    <text evidence="1 2">Belongs to the UPF0301 (AlgH) family.</text>
</comment>
<organism evidence="3 4">
    <name type="scientific">Sphingomonas rosea</name>
    <dbReference type="NCBI Taxonomy" id="335605"/>
    <lineage>
        <taxon>Bacteria</taxon>
        <taxon>Pseudomonadati</taxon>
        <taxon>Pseudomonadota</taxon>
        <taxon>Alphaproteobacteria</taxon>
        <taxon>Sphingomonadales</taxon>
        <taxon>Sphingomonadaceae</taxon>
        <taxon>Sphingomonas</taxon>
    </lineage>
</organism>
<dbReference type="EMBL" id="BAABBR010000001">
    <property type="protein sequence ID" value="GAA4038630.1"/>
    <property type="molecule type" value="Genomic_DNA"/>
</dbReference>
<name>A0ABP7UA56_9SPHN</name>
<evidence type="ECO:0000313" key="4">
    <source>
        <dbReference type="Proteomes" id="UP001424459"/>
    </source>
</evidence>
<dbReference type="PANTHER" id="PTHR30327:SF1">
    <property type="entry name" value="UPF0301 PROTEIN YQGE"/>
    <property type="match status" value="1"/>
</dbReference>
<keyword evidence="4" id="KW-1185">Reference proteome</keyword>
<dbReference type="Proteomes" id="UP001424459">
    <property type="component" value="Unassembled WGS sequence"/>
</dbReference>
<evidence type="ECO:0000256" key="2">
    <source>
        <dbReference type="HAMAP-Rule" id="MF_00758"/>
    </source>
</evidence>